<dbReference type="CDD" id="cd14656">
    <property type="entry name" value="Imelysin-like_EfeO"/>
    <property type="match status" value="1"/>
</dbReference>
<comment type="subcellular location">
    <subcellularLocation>
        <location evidence="1">Periplasm</location>
    </subcellularLocation>
</comment>
<keyword evidence="8" id="KW-1185">Reference proteome</keyword>
<dbReference type="Pfam" id="PF13473">
    <property type="entry name" value="Cupredoxin_1"/>
    <property type="match status" value="1"/>
</dbReference>
<dbReference type="InterPro" id="IPR006311">
    <property type="entry name" value="TAT_signal"/>
</dbReference>
<feature type="signal peptide" evidence="4">
    <location>
        <begin position="1"/>
        <end position="34"/>
    </location>
</feature>
<dbReference type="Proteomes" id="UP001055868">
    <property type="component" value="Chromosome"/>
</dbReference>
<evidence type="ECO:0000313" key="7">
    <source>
        <dbReference type="EMBL" id="UQN31409.1"/>
    </source>
</evidence>
<organism evidence="7 8">
    <name type="scientific">Brachybacterium kimchii</name>
    <dbReference type="NCBI Taxonomy" id="2942909"/>
    <lineage>
        <taxon>Bacteria</taxon>
        <taxon>Bacillati</taxon>
        <taxon>Actinomycetota</taxon>
        <taxon>Actinomycetes</taxon>
        <taxon>Micrococcales</taxon>
        <taxon>Dermabacteraceae</taxon>
        <taxon>Brachybacterium</taxon>
    </lineage>
</organism>
<dbReference type="Gene3D" id="1.20.1420.20">
    <property type="entry name" value="M75 peptidase, HXXE motif"/>
    <property type="match status" value="1"/>
</dbReference>
<evidence type="ECO:0000256" key="3">
    <source>
        <dbReference type="ARBA" id="ARBA00022729"/>
    </source>
</evidence>
<feature type="domain" description="EfeO-type cupredoxin-like" evidence="6">
    <location>
        <begin position="46"/>
        <end position="131"/>
    </location>
</feature>
<dbReference type="Pfam" id="PF09375">
    <property type="entry name" value="Peptidase_M75"/>
    <property type="match status" value="1"/>
</dbReference>
<keyword evidence="7" id="KW-0449">Lipoprotein</keyword>
<evidence type="ECO:0000256" key="1">
    <source>
        <dbReference type="ARBA" id="ARBA00004418"/>
    </source>
</evidence>
<name>A0ABY4NA29_9MICO</name>
<gene>
    <name evidence="7" type="ORF">M4486_09070</name>
</gene>
<proteinExistence type="inferred from homology"/>
<dbReference type="PROSITE" id="PS51318">
    <property type="entry name" value="TAT"/>
    <property type="match status" value="1"/>
</dbReference>
<evidence type="ECO:0000256" key="2">
    <source>
        <dbReference type="ARBA" id="ARBA00005989"/>
    </source>
</evidence>
<dbReference type="InterPro" id="IPR050894">
    <property type="entry name" value="EfeM/EfeO_iron_uptake"/>
</dbReference>
<keyword evidence="3 4" id="KW-0732">Signal</keyword>
<dbReference type="PANTHER" id="PTHR39192">
    <property type="entry name" value="IRON UPTAKE SYSTEM COMPONENT EFEO"/>
    <property type="match status" value="1"/>
</dbReference>
<evidence type="ECO:0000259" key="5">
    <source>
        <dbReference type="Pfam" id="PF09375"/>
    </source>
</evidence>
<dbReference type="NCBIfam" id="NF041757">
    <property type="entry name" value="EfeO"/>
    <property type="match status" value="1"/>
</dbReference>
<evidence type="ECO:0000256" key="4">
    <source>
        <dbReference type="SAM" id="SignalP"/>
    </source>
</evidence>
<dbReference type="InterPro" id="IPR028096">
    <property type="entry name" value="EfeO_Cupredoxin"/>
</dbReference>
<dbReference type="InterPro" id="IPR053377">
    <property type="entry name" value="Iron_uptake_EfeM/EfeO"/>
</dbReference>
<dbReference type="InterPro" id="IPR018976">
    <property type="entry name" value="Imelysin-like"/>
</dbReference>
<protein>
    <submittedName>
        <fullName evidence="7">EfeM/EfeO family lipoprotein</fullName>
    </submittedName>
</protein>
<dbReference type="InterPro" id="IPR038352">
    <property type="entry name" value="Imelysin_sf"/>
</dbReference>
<dbReference type="RefSeq" id="WP_249480831.1">
    <property type="nucleotide sequence ID" value="NZ_CP097218.1"/>
</dbReference>
<comment type="similarity">
    <text evidence="2">Belongs to the EfeM/EfeO family.</text>
</comment>
<sequence length="451" mass="48084">MTTTSPTIRADRRPLPRRTLLGLAPLATLGLGLAACTDNPAASEDADGGDSRTITVTITDDACTLSAATIPSGQVTFSVKNTGSVPNEFEILAQDKLRIVSEKENIGPGTSVELTTALKEGTYFTASKPNMVGDLVGAAEFTVTQGEDVDVDEDTKKLEEKAVTDYTAYIKDQVGALVSNAKLFTDAYTSGDAEKAKALFPQGRRFYERIEPTAEAFGIKEAGDLDVAMDVRVQDLAADAGKKVTDPSVLKSWTGWHRIEADLFTDEGSPFSFASDAERKKAADDLTANIQTLYDLVYGKEKGLGGATFAVTLEDVVQGAQGLMEEVATSKIVGEEDTFSHTDLDDFQANLDGAKVAYGNVQDLVKAKDAELDTSLGEKFDAVQKELDKHVDGKTPDGAPKYVDYSTIAAVQEDAGEAPGDNDFTKEQRAISDVINALAEELSKVAGTILH</sequence>
<evidence type="ECO:0000259" key="6">
    <source>
        <dbReference type="Pfam" id="PF13473"/>
    </source>
</evidence>
<feature type="domain" description="Imelysin-like" evidence="5">
    <location>
        <begin position="162"/>
        <end position="410"/>
    </location>
</feature>
<evidence type="ECO:0000313" key="8">
    <source>
        <dbReference type="Proteomes" id="UP001055868"/>
    </source>
</evidence>
<dbReference type="EMBL" id="CP097218">
    <property type="protein sequence ID" value="UQN31409.1"/>
    <property type="molecule type" value="Genomic_DNA"/>
</dbReference>
<dbReference type="PANTHER" id="PTHR39192:SF1">
    <property type="entry name" value="IRON UPTAKE SYSTEM COMPONENT EFEO"/>
    <property type="match status" value="1"/>
</dbReference>
<dbReference type="InterPro" id="IPR008972">
    <property type="entry name" value="Cupredoxin"/>
</dbReference>
<reference evidence="7" key="1">
    <citation type="submission" date="2022-05" db="EMBL/GenBank/DDBJ databases">
        <title>Genomic analysis of Brachybacterium sp. CBA3104.</title>
        <authorList>
            <person name="Roh S.W."/>
            <person name="Kim Y.B."/>
            <person name="Kim Y."/>
        </authorList>
    </citation>
    <scope>NUCLEOTIDE SEQUENCE</scope>
    <source>
        <strain evidence="7">CBA3104</strain>
    </source>
</reference>
<dbReference type="Gene3D" id="2.60.40.420">
    <property type="entry name" value="Cupredoxins - blue copper proteins"/>
    <property type="match status" value="1"/>
</dbReference>
<feature type="chain" id="PRO_5045582634" evidence="4">
    <location>
        <begin position="35"/>
        <end position="451"/>
    </location>
</feature>
<accession>A0ABY4NA29</accession>
<dbReference type="InterPro" id="IPR034981">
    <property type="entry name" value="Imelysin-like_EfeO/Algp7"/>
</dbReference>